<evidence type="ECO:0000256" key="2">
    <source>
        <dbReference type="ARBA" id="ARBA00022803"/>
    </source>
</evidence>
<dbReference type="InterPro" id="IPR019734">
    <property type="entry name" value="TPR_rpt"/>
</dbReference>
<dbReference type="STRING" id="398580.Dshi_1123"/>
<accession>A8LHR8</accession>
<dbReference type="eggNOG" id="COG0457">
    <property type="taxonomic scope" value="Bacteria"/>
</dbReference>
<dbReference type="PROSITE" id="PS50005">
    <property type="entry name" value="TPR"/>
    <property type="match status" value="2"/>
</dbReference>
<keyword evidence="2 3" id="KW-0802">TPR repeat</keyword>
<sequence length="176" mass="18978">MAACTDVPSDEGAFPVDGPFPPTALASDGAAVDGVLVGNRLMQAGEYELALRAFFRAGAEQGMTAEILSGIGSANLKLGRLNQSETLLRRAVEEYPDYVPGWNNLGVLLMEKGDYGEASRVFRQAFALDSGNSDDIRNNLSLALEKRDALRYSQPSENKEFDLVWQGNGSYALISP</sequence>
<organism evidence="4 5">
    <name type="scientific">Dinoroseobacter shibae (strain DSM 16493 / NCIMB 14021 / DFL 12)</name>
    <dbReference type="NCBI Taxonomy" id="398580"/>
    <lineage>
        <taxon>Bacteria</taxon>
        <taxon>Pseudomonadati</taxon>
        <taxon>Pseudomonadota</taxon>
        <taxon>Alphaproteobacteria</taxon>
        <taxon>Rhodobacterales</taxon>
        <taxon>Roseobacteraceae</taxon>
        <taxon>Dinoroseobacter</taxon>
    </lineage>
</organism>
<dbReference type="SMART" id="SM00028">
    <property type="entry name" value="TPR"/>
    <property type="match status" value="2"/>
</dbReference>
<dbReference type="InterPro" id="IPR013105">
    <property type="entry name" value="TPR_2"/>
</dbReference>
<gene>
    <name evidence="4" type="ordered locus">Dshi_1123</name>
</gene>
<dbReference type="Gene3D" id="1.25.40.10">
    <property type="entry name" value="Tetratricopeptide repeat domain"/>
    <property type="match status" value="1"/>
</dbReference>
<dbReference type="InterPro" id="IPR011990">
    <property type="entry name" value="TPR-like_helical_dom_sf"/>
</dbReference>
<keyword evidence="1" id="KW-0677">Repeat</keyword>
<dbReference type="Pfam" id="PF13432">
    <property type="entry name" value="TPR_16"/>
    <property type="match status" value="1"/>
</dbReference>
<evidence type="ECO:0000256" key="1">
    <source>
        <dbReference type="ARBA" id="ARBA00022737"/>
    </source>
</evidence>
<dbReference type="Pfam" id="PF07719">
    <property type="entry name" value="TPR_2"/>
    <property type="match status" value="1"/>
</dbReference>
<proteinExistence type="predicted"/>
<name>A8LHR8_DINSH</name>
<feature type="repeat" description="TPR" evidence="3">
    <location>
        <begin position="65"/>
        <end position="98"/>
    </location>
</feature>
<keyword evidence="5" id="KW-1185">Reference proteome</keyword>
<evidence type="ECO:0000313" key="4">
    <source>
        <dbReference type="EMBL" id="ABV92865.1"/>
    </source>
</evidence>
<feature type="repeat" description="TPR" evidence="3">
    <location>
        <begin position="99"/>
        <end position="132"/>
    </location>
</feature>
<dbReference type="KEGG" id="dsh:Dshi_1123"/>
<dbReference type="HOGENOM" id="CLU_126042_0_0_5"/>
<dbReference type="EMBL" id="CP000830">
    <property type="protein sequence ID" value="ABV92865.1"/>
    <property type="molecule type" value="Genomic_DNA"/>
</dbReference>
<evidence type="ECO:0000256" key="3">
    <source>
        <dbReference type="PROSITE-ProRule" id="PRU00339"/>
    </source>
</evidence>
<dbReference type="SUPFAM" id="SSF48452">
    <property type="entry name" value="TPR-like"/>
    <property type="match status" value="1"/>
</dbReference>
<evidence type="ECO:0000313" key="5">
    <source>
        <dbReference type="Proteomes" id="UP000006833"/>
    </source>
</evidence>
<protein>
    <submittedName>
        <fullName evidence="4">Tetratricopeptide TPR_2 repeat protein</fullName>
    </submittedName>
</protein>
<dbReference type="Proteomes" id="UP000006833">
    <property type="component" value="Chromosome"/>
</dbReference>
<dbReference type="AlphaFoldDB" id="A8LHR8"/>
<dbReference type="OrthoDB" id="495305at2"/>
<reference evidence="5" key="1">
    <citation type="journal article" date="2010" name="ISME J.">
        <title>The complete genome sequence of the algal symbiont Dinoroseobacter shibae: a hitchhiker's guide to life in the sea.</title>
        <authorList>
            <person name="Wagner-Dobler I."/>
            <person name="Ballhausen B."/>
            <person name="Berger M."/>
            <person name="Brinkhoff T."/>
            <person name="Buchholz I."/>
            <person name="Bunk B."/>
            <person name="Cypionka H."/>
            <person name="Daniel R."/>
            <person name="Drepper T."/>
            <person name="Gerdts G."/>
            <person name="Hahnke S."/>
            <person name="Han C."/>
            <person name="Jahn D."/>
            <person name="Kalhoefer D."/>
            <person name="Kiss H."/>
            <person name="Klenk H.P."/>
            <person name="Kyrpides N."/>
            <person name="Liebl W."/>
            <person name="Liesegang H."/>
            <person name="Meincke L."/>
            <person name="Pati A."/>
            <person name="Petersen J."/>
            <person name="Piekarski T."/>
            <person name="Pommerenke C."/>
            <person name="Pradella S."/>
            <person name="Pukall R."/>
            <person name="Rabus R."/>
            <person name="Stackebrandt E."/>
            <person name="Thole S."/>
            <person name="Thompson L."/>
            <person name="Tielen P."/>
            <person name="Tomasch J."/>
            <person name="von Jan M."/>
            <person name="Wanphrut N."/>
            <person name="Wichels A."/>
            <person name="Zech H."/>
            <person name="Simon M."/>
        </authorList>
    </citation>
    <scope>NUCLEOTIDE SEQUENCE [LARGE SCALE GENOMIC DNA]</scope>
    <source>
        <strain evidence="5">DSM 16493 / NCIMB 14021 / DFL 12</strain>
    </source>
</reference>